<evidence type="ECO:0000313" key="2">
    <source>
        <dbReference type="Proteomes" id="UP001148662"/>
    </source>
</evidence>
<sequence>MTKAATDDRVTVTQVPFIITDLSIKDLLSAIPAHCFKRSFFRSSIYVVWDFALVAVVYKTAAFLDTLITPEHIELPNPFLYSALRFILWAFYAFAVSLPMTGLWVCAHECGHRAFCESTFWNDVVGWILHSGLGVPYHSWRVSHAQHHASTGHMTEDQVFVPKTRSQLGLPAFKPEGENLEGSSVSREVMNELWEAIGDTPIMAAFGAASYLLFGWPLYLIINASGQKRYPAWSNHFNPSAVMYRRTKASHIILSDIGVFIWAACIAAAINKWGFADVFRLYLAPYLWVNHWLILITFLQHTDPILPHFRAGEFNFQRGALSTLDRNLLGELGRFAGWIGGGATHGISETHVLHHIYSKIPHYHAWEAADALRKRLAQAGIELQGRPGGWIEMYRVFRECKFVEDEGDIVFYKNGYGQAAARPVFPEHNASDSGIEIESDKKTD</sequence>
<dbReference type="Proteomes" id="UP001148662">
    <property type="component" value="Unassembled WGS sequence"/>
</dbReference>
<protein>
    <submittedName>
        <fullName evidence="1">Uncharacterized protein</fullName>
    </submittedName>
</protein>
<accession>A0ACC1SXA7</accession>
<keyword evidence="2" id="KW-1185">Reference proteome</keyword>
<name>A0ACC1SXA7_9APHY</name>
<organism evidence="1 2">
    <name type="scientific">Phlebia brevispora</name>
    <dbReference type="NCBI Taxonomy" id="194682"/>
    <lineage>
        <taxon>Eukaryota</taxon>
        <taxon>Fungi</taxon>
        <taxon>Dikarya</taxon>
        <taxon>Basidiomycota</taxon>
        <taxon>Agaricomycotina</taxon>
        <taxon>Agaricomycetes</taxon>
        <taxon>Polyporales</taxon>
        <taxon>Meruliaceae</taxon>
        <taxon>Phlebia</taxon>
    </lineage>
</organism>
<reference evidence="1" key="1">
    <citation type="submission" date="2022-07" db="EMBL/GenBank/DDBJ databases">
        <title>Genome Sequence of Phlebia brevispora.</title>
        <authorList>
            <person name="Buettner E."/>
        </authorList>
    </citation>
    <scope>NUCLEOTIDE SEQUENCE</scope>
    <source>
        <strain evidence="1">MPL23</strain>
    </source>
</reference>
<dbReference type="EMBL" id="JANHOG010000967">
    <property type="protein sequence ID" value="KAJ3548266.1"/>
    <property type="molecule type" value="Genomic_DNA"/>
</dbReference>
<evidence type="ECO:0000313" key="1">
    <source>
        <dbReference type="EMBL" id="KAJ3548266.1"/>
    </source>
</evidence>
<comment type="caution">
    <text evidence="1">The sequence shown here is derived from an EMBL/GenBank/DDBJ whole genome shotgun (WGS) entry which is preliminary data.</text>
</comment>
<proteinExistence type="predicted"/>
<gene>
    <name evidence="1" type="ORF">NM688_g5317</name>
</gene>